<comment type="similarity">
    <text evidence="11">Belongs to the CysZ family.</text>
</comment>
<feature type="transmembrane region" description="Helical" evidence="11">
    <location>
        <begin position="25"/>
        <end position="45"/>
    </location>
</feature>
<dbReference type="GO" id="GO:0005886">
    <property type="term" value="C:plasma membrane"/>
    <property type="evidence" value="ECO:0007669"/>
    <property type="project" value="UniProtKB-SubCell"/>
</dbReference>
<evidence type="ECO:0000256" key="2">
    <source>
        <dbReference type="ARBA" id="ARBA00022448"/>
    </source>
</evidence>
<keyword evidence="6 11" id="KW-0812">Transmembrane</keyword>
<dbReference type="GO" id="GO:0000103">
    <property type="term" value="P:sulfate assimilation"/>
    <property type="evidence" value="ECO:0007669"/>
    <property type="project" value="InterPro"/>
</dbReference>
<evidence type="ECO:0000256" key="1">
    <source>
        <dbReference type="ARBA" id="ARBA00004141"/>
    </source>
</evidence>
<dbReference type="RefSeq" id="WP_189406414.1">
    <property type="nucleotide sequence ID" value="NZ_BMXP01000005.1"/>
</dbReference>
<dbReference type="NCBIfam" id="NF003433">
    <property type="entry name" value="PRK04949.1"/>
    <property type="match status" value="1"/>
</dbReference>
<evidence type="ECO:0000256" key="3">
    <source>
        <dbReference type="ARBA" id="ARBA00022475"/>
    </source>
</evidence>
<name>A0A918JL57_9ALTE</name>
<dbReference type="GO" id="GO:0019344">
    <property type="term" value="P:cysteine biosynthetic process"/>
    <property type="evidence" value="ECO:0007669"/>
    <property type="project" value="UniProtKB-UniRule"/>
</dbReference>
<reference evidence="12" key="2">
    <citation type="submission" date="2020-09" db="EMBL/GenBank/DDBJ databases">
        <authorList>
            <person name="Sun Q."/>
            <person name="Kim S."/>
        </authorList>
    </citation>
    <scope>NUCLEOTIDE SEQUENCE</scope>
    <source>
        <strain evidence="12">KCTC 22164</strain>
    </source>
</reference>
<comment type="subcellular location">
    <subcellularLocation>
        <location evidence="11">Cell inner membrane</location>
        <topology evidence="11">Multi-pass membrane protein</topology>
    </subcellularLocation>
    <subcellularLocation>
        <location evidence="1">Membrane</location>
        <topology evidence="1">Multi-pass membrane protein</topology>
    </subcellularLocation>
</comment>
<organism evidence="12 13">
    <name type="scientific">Alteromonas halophila</name>
    <dbReference type="NCBI Taxonomy" id="516698"/>
    <lineage>
        <taxon>Bacteria</taxon>
        <taxon>Pseudomonadati</taxon>
        <taxon>Pseudomonadota</taxon>
        <taxon>Gammaproteobacteria</taxon>
        <taxon>Alteromonadales</taxon>
        <taxon>Alteromonadaceae</taxon>
        <taxon>Alteromonas/Salinimonas group</taxon>
        <taxon>Alteromonas</taxon>
    </lineage>
</organism>
<evidence type="ECO:0000313" key="12">
    <source>
        <dbReference type="EMBL" id="GGW87794.1"/>
    </source>
</evidence>
<keyword evidence="2 11" id="KW-0813">Transport</keyword>
<keyword evidence="8 11" id="KW-0764">Sulfate transport</keyword>
<dbReference type="InterPro" id="IPR022985">
    <property type="entry name" value="Sulfate_CysZ"/>
</dbReference>
<reference evidence="12" key="1">
    <citation type="journal article" date="2014" name="Int. J. Syst. Evol. Microbiol.">
        <title>Complete genome sequence of Corynebacterium casei LMG S-19264T (=DSM 44701T), isolated from a smear-ripened cheese.</title>
        <authorList>
            <consortium name="US DOE Joint Genome Institute (JGI-PGF)"/>
            <person name="Walter F."/>
            <person name="Albersmeier A."/>
            <person name="Kalinowski J."/>
            <person name="Ruckert C."/>
        </authorList>
    </citation>
    <scope>NUCLEOTIDE SEQUENCE</scope>
    <source>
        <strain evidence="12">KCTC 22164</strain>
    </source>
</reference>
<dbReference type="PANTHER" id="PTHR37468">
    <property type="entry name" value="SULFATE TRANSPORTER CYSZ"/>
    <property type="match status" value="1"/>
</dbReference>
<sequence length="246" mass="28123">MTSRSGFHYFFEGFSLITTKGLKRFVFVPLAINLVLFSVAFYFLFGQIDDGIRYLINLVPDWLGWAATVVEFILWPLAVISVLLIFALIFGTLANWIAAPFNGILSEKVERYLSGQSLGDEGIMGLLKDIPRTLSREMAKFIWYLPRAIGFLLLFLFVPVFGQVIWFMFNAWMMAIQYCDYPYDNHKVPFTRMRLHLGQHKSRAFAFGSMVNLFSLIPIVNFIVMPVAICGATAMWVNELKDEATP</sequence>
<evidence type="ECO:0000256" key="4">
    <source>
        <dbReference type="ARBA" id="ARBA00022519"/>
    </source>
</evidence>
<evidence type="ECO:0000256" key="7">
    <source>
        <dbReference type="ARBA" id="ARBA00022989"/>
    </source>
</evidence>
<proteinExistence type="inferred from homology"/>
<dbReference type="HAMAP" id="MF_00468">
    <property type="entry name" value="CysZ"/>
    <property type="match status" value="1"/>
</dbReference>
<accession>A0A918JL57</accession>
<evidence type="ECO:0000256" key="6">
    <source>
        <dbReference type="ARBA" id="ARBA00022692"/>
    </source>
</evidence>
<evidence type="ECO:0000256" key="11">
    <source>
        <dbReference type="HAMAP-Rule" id="MF_00468"/>
    </source>
</evidence>
<keyword evidence="5 11" id="KW-0028">Amino-acid biosynthesis</keyword>
<comment type="caution">
    <text evidence="11">Lacks conserved residue(s) required for the propagation of feature annotation.</text>
</comment>
<evidence type="ECO:0000256" key="8">
    <source>
        <dbReference type="ARBA" id="ARBA00023032"/>
    </source>
</evidence>
<dbReference type="AlphaFoldDB" id="A0A918JL57"/>
<evidence type="ECO:0000313" key="13">
    <source>
        <dbReference type="Proteomes" id="UP000631300"/>
    </source>
</evidence>
<dbReference type="GO" id="GO:0009675">
    <property type="term" value="F:high-affinity sulfate:proton symporter activity"/>
    <property type="evidence" value="ECO:0007669"/>
    <property type="project" value="TreeGrafter"/>
</dbReference>
<dbReference type="EMBL" id="BMXP01000005">
    <property type="protein sequence ID" value="GGW87794.1"/>
    <property type="molecule type" value="Genomic_DNA"/>
</dbReference>
<dbReference type="InterPro" id="IPR059112">
    <property type="entry name" value="CysZ/EI24"/>
</dbReference>
<dbReference type="InterPro" id="IPR050480">
    <property type="entry name" value="CysZ-like"/>
</dbReference>
<feature type="transmembrane region" description="Helical" evidence="11">
    <location>
        <begin position="204"/>
        <end position="237"/>
    </location>
</feature>
<dbReference type="Proteomes" id="UP000631300">
    <property type="component" value="Unassembled WGS sequence"/>
</dbReference>
<feature type="transmembrane region" description="Helical" evidence="11">
    <location>
        <begin position="65"/>
        <end position="98"/>
    </location>
</feature>
<keyword evidence="7 11" id="KW-1133">Transmembrane helix</keyword>
<keyword evidence="4 11" id="KW-0997">Cell inner membrane</keyword>
<protein>
    <recommendedName>
        <fullName evidence="11">Sulfate transporter CysZ</fullName>
    </recommendedName>
</protein>
<keyword evidence="9 11" id="KW-0472">Membrane</keyword>
<keyword evidence="10 11" id="KW-0198">Cysteine biosynthesis</keyword>
<evidence type="ECO:0000256" key="5">
    <source>
        <dbReference type="ARBA" id="ARBA00022605"/>
    </source>
</evidence>
<evidence type="ECO:0000256" key="9">
    <source>
        <dbReference type="ARBA" id="ARBA00023136"/>
    </source>
</evidence>
<dbReference type="PANTHER" id="PTHR37468:SF1">
    <property type="entry name" value="SULFATE TRANSPORTER CYSZ"/>
    <property type="match status" value="1"/>
</dbReference>
<comment type="function">
    <text evidence="11">High affinity, high specificity proton-dependent sulfate transporter, which mediates sulfate uptake. Provides the sulfur source for the cysteine synthesis pathway.</text>
</comment>
<comment type="caution">
    <text evidence="12">The sequence shown here is derived from an EMBL/GenBank/DDBJ whole genome shotgun (WGS) entry which is preliminary data.</text>
</comment>
<dbReference type="Pfam" id="PF07264">
    <property type="entry name" value="EI24"/>
    <property type="match status" value="1"/>
</dbReference>
<keyword evidence="3 11" id="KW-1003">Cell membrane</keyword>
<evidence type="ECO:0000256" key="10">
    <source>
        <dbReference type="ARBA" id="ARBA00023192"/>
    </source>
</evidence>
<gene>
    <name evidence="11 12" type="primary">cysZ</name>
    <name evidence="12" type="ORF">GCM10007391_21910</name>
</gene>
<keyword evidence="13" id="KW-1185">Reference proteome</keyword>